<dbReference type="Pfam" id="PF02744">
    <property type="entry name" value="GalP_UDP_tr_C"/>
    <property type="match status" value="1"/>
</dbReference>
<sequence length="346" mass="40113">MSHDINSIPHRRYNILTGEWILCSPHRTKRPWQGKTEKDTTPKKETYDPSCYLCPGNTRSTGDKNPDYKEPYTFINDFSALLIDSPMATQENGLMKAETEVGICKVVCFSPDHSLTLPLMEEEDITKVVKTWKKEYAELGSQDNINYVQIFENKGAIMGCSNPHPHGQIWSQMSIPTEIEKKSKHFKAYWDKNQSSLLGDYIKQELEAKERIIVENKHFVALVPYWAVWPYEIMIAPKKHQQHIGQLNQEEEKAFAEILKKLTIKYDNLFETSFPYSSGIHQIPTDGSDYPEWHWHMSFYPPLLRSATVKKFMVGYEMFAGPQRDITAEQAAKTLQNLSDIHYLKQ</sequence>
<dbReference type="Gene3D" id="3.30.428.10">
    <property type="entry name" value="HIT-like"/>
    <property type="match status" value="2"/>
</dbReference>
<evidence type="ECO:0000256" key="8">
    <source>
        <dbReference type="ARBA" id="ARBA00022723"/>
    </source>
</evidence>
<evidence type="ECO:0000313" key="19">
    <source>
        <dbReference type="Proteomes" id="UP000199438"/>
    </source>
</evidence>
<evidence type="ECO:0000256" key="4">
    <source>
        <dbReference type="ARBA" id="ARBA00012384"/>
    </source>
</evidence>
<dbReference type="EC" id="2.7.7.12" evidence="4 12"/>
<evidence type="ECO:0000256" key="13">
    <source>
        <dbReference type="PIRSR" id="PIRSR000808-1"/>
    </source>
</evidence>
<dbReference type="GO" id="GO:0005737">
    <property type="term" value="C:cytoplasm"/>
    <property type="evidence" value="ECO:0007669"/>
    <property type="project" value="TreeGrafter"/>
</dbReference>
<feature type="binding site" evidence="14">
    <location>
        <position position="54"/>
    </location>
    <ligand>
        <name>Zn(2+)</name>
        <dbReference type="ChEBI" id="CHEBI:29105"/>
    </ligand>
</feature>
<dbReference type="UniPathway" id="UPA00214"/>
<dbReference type="PROSITE" id="PS00117">
    <property type="entry name" value="GAL_P_UDP_TRANSF_I"/>
    <property type="match status" value="1"/>
</dbReference>
<dbReference type="NCBIfam" id="TIGR00209">
    <property type="entry name" value="galT_1"/>
    <property type="match status" value="1"/>
</dbReference>
<dbReference type="RefSeq" id="WP_092542027.1">
    <property type="nucleotide sequence ID" value="NZ_FOKV01000003.1"/>
</dbReference>
<keyword evidence="6 15" id="KW-0808">Transferase</keyword>
<keyword evidence="11 15" id="KW-0119">Carbohydrate metabolism</keyword>
<evidence type="ECO:0000259" key="16">
    <source>
        <dbReference type="Pfam" id="PF01087"/>
    </source>
</evidence>
<feature type="binding site" evidence="14">
    <location>
        <position position="51"/>
    </location>
    <ligand>
        <name>Zn(2+)</name>
        <dbReference type="ChEBI" id="CHEBI:29105"/>
    </ligand>
</feature>
<evidence type="ECO:0000256" key="5">
    <source>
        <dbReference type="ARBA" id="ARBA00016340"/>
    </source>
</evidence>
<proteinExistence type="inferred from homology"/>
<dbReference type="PANTHER" id="PTHR11943:SF1">
    <property type="entry name" value="GALACTOSE-1-PHOSPHATE URIDYLYLTRANSFERASE"/>
    <property type="match status" value="1"/>
</dbReference>
<keyword evidence="19" id="KW-1185">Reference proteome</keyword>
<accession>A0A1I1I1C2</accession>
<dbReference type="InterPro" id="IPR005849">
    <property type="entry name" value="GalP_Utransf_N"/>
</dbReference>
<comment type="cofactor">
    <cofactor evidence="14">
        <name>Zn(2+)</name>
        <dbReference type="ChEBI" id="CHEBI:29105"/>
    </cofactor>
    <text evidence="14">Binds 1 zinc ion per subunit.</text>
</comment>
<evidence type="ECO:0000256" key="15">
    <source>
        <dbReference type="RuleBase" id="RU000506"/>
    </source>
</evidence>
<evidence type="ECO:0000259" key="17">
    <source>
        <dbReference type="Pfam" id="PF02744"/>
    </source>
</evidence>
<dbReference type="InterPro" id="IPR005850">
    <property type="entry name" value="GalP_Utransf_C"/>
</dbReference>
<organism evidence="18 19">
    <name type="scientific">Zunongwangia mangrovi</name>
    <dbReference type="NCBI Taxonomy" id="1334022"/>
    <lineage>
        <taxon>Bacteria</taxon>
        <taxon>Pseudomonadati</taxon>
        <taxon>Bacteroidota</taxon>
        <taxon>Flavobacteriia</taxon>
        <taxon>Flavobacteriales</taxon>
        <taxon>Flavobacteriaceae</taxon>
        <taxon>Zunongwangia</taxon>
    </lineage>
</organism>
<feature type="domain" description="Galactose-1-phosphate uridyl transferase C-terminal" evidence="17">
    <location>
        <begin position="183"/>
        <end position="345"/>
    </location>
</feature>
<dbReference type="InterPro" id="IPR036265">
    <property type="entry name" value="HIT-like_sf"/>
</dbReference>
<feature type="binding site" evidence="14">
    <location>
        <position position="113"/>
    </location>
    <ligand>
        <name>Zn(2+)</name>
        <dbReference type="ChEBI" id="CHEBI:29105"/>
    </ligand>
</feature>
<name>A0A1I1I1C2_9FLAO</name>
<dbReference type="SUPFAM" id="SSF54197">
    <property type="entry name" value="HIT-like"/>
    <property type="match status" value="2"/>
</dbReference>
<keyword evidence="7 15" id="KW-0548">Nucleotidyltransferase</keyword>
<evidence type="ECO:0000256" key="2">
    <source>
        <dbReference type="ARBA" id="ARBA00004947"/>
    </source>
</evidence>
<keyword evidence="9 14" id="KW-0862">Zinc</keyword>
<feature type="binding site" evidence="14">
    <location>
        <position position="164"/>
    </location>
    <ligand>
        <name>Zn(2+)</name>
        <dbReference type="ChEBI" id="CHEBI:29105"/>
    </ligand>
</feature>
<dbReference type="Proteomes" id="UP000199438">
    <property type="component" value="Unassembled WGS sequence"/>
</dbReference>
<evidence type="ECO:0000256" key="3">
    <source>
        <dbReference type="ARBA" id="ARBA00010951"/>
    </source>
</evidence>
<dbReference type="GO" id="GO:0033499">
    <property type="term" value="P:galactose catabolic process via UDP-galactose, Leloir pathway"/>
    <property type="evidence" value="ECO:0007669"/>
    <property type="project" value="TreeGrafter"/>
</dbReference>
<dbReference type="InterPro" id="IPR001937">
    <property type="entry name" value="GalP_UDPtransf1"/>
</dbReference>
<evidence type="ECO:0000256" key="9">
    <source>
        <dbReference type="ARBA" id="ARBA00022833"/>
    </source>
</evidence>
<comment type="pathway">
    <text evidence="2 15">Carbohydrate metabolism; galactose metabolism.</text>
</comment>
<protein>
    <recommendedName>
        <fullName evidence="5 12">Galactose-1-phosphate uridylyltransferase</fullName>
        <ecNumber evidence="4 12">2.7.7.12</ecNumber>
    </recommendedName>
</protein>
<evidence type="ECO:0000256" key="14">
    <source>
        <dbReference type="PIRSR" id="PIRSR000808-3"/>
    </source>
</evidence>
<dbReference type="PANTHER" id="PTHR11943">
    <property type="entry name" value="GALACTOSE-1-PHOSPHATE URIDYLYLTRANSFERASE"/>
    <property type="match status" value="1"/>
</dbReference>
<feature type="active site" description="Tele-UMP-histidine intermediate" evidence="13">
    <location>
        <position position="166"/>
    </location>
</feature>
<dbReference type="EMBL" id="FOKV01000003">
    <property type="protein sequence ID" value="SFC30229.1"/>
    <property type="molecule type" value="Genomic_DNA"/>
</dbReference>
<gene>
    <name evidence="18" type="ORF">SAMN04487907_103257</name>
</gene>
<dbReference type="CDD" id="cd00608">
    <property type="entry name" value="GalT"/>
    <property type="match status" value="1"/>
</dbReference>
<dbReference type="InterPro" id="IPR019779">
    <property type="entry name" value="GalP_UDPtransf1_His-AS"/>
</dbReference>
<dbReference type="NCBIfam" id="NF008724">
    <property type="entry name" value="PRK11720.1"/>
    <property type="match status" value="1"/>
</dbReference>
<dbReference type="Pfam" id="PF01087">
    <property type="entry name" value="GalP_UDP_transf"/>
    <property type="match status" value="1"/>
</dbReference>
<keyword evidence="10 15" id="KW-0299">Galactose metabolism</keyword>
<evidence type="ECO:0000256" key="1">
    <source>
        <dbReference type="ARBA" id="ARBA00001107"/>
    </source>
</evidence>
<dbReference type="PIRSF" id="PIRSF000808">
    <property type="entry name" value="GalT"/>
    <property type="match status" value="1"/>
</dbReference>
<evidence type="ECO:0000256" key="10">
    <source>
        <dbReference type="ARBA" id="ARBA00023144"/>
    </source>
</evidence>
<evidence type="ECO:0000256" key="11">
    <source>
        <dbReference type="ARBA" id="ARBA00023277"/>
    </source>
</evidence>
<dbReference type="FunFam" id="3.30.428.10:FF:000001">
    <property type="entry name" value="Galactose-1-phosphate uridylyltransferase"/>
    <property type="match status" value="1"/>
</dbReference>
<evidence type="ECO:0000256" key="12">
    <source>
        <dbReference type="NCBIfam" id="TIGR00209"/>
    </source>
</evidence>
<dbReference type="GO" id="GO:0008108">
    <property type="term" value="F:UDP-glucose:hexose-1-phosphate uridylyltransferase activity"/>
    <property type="evidence" value="ECO:0007669"/>
    <property type="project" value="UniProtKB-UniRule"/>
</dbReference>
<evidence type="ECO:0000313" key="18">
    <source>
        <dbReference type="EMBL" id="SFC30229.1"/>
    </source>
</evidence>
<dbReference type="FunFam" id="3.30.428.10:FF:000002">
    <property type="entry name" value="Galactose-1-phosphate uridylyltransferase"/>
    <property type="match status" value="1"/>
</dbReference>
<feature type="domain" description="Galactose-1-phosphate uridyl transferase N-terminal" evidence="16">
    <location>
        <begin position="4"/>
        <end position="176"/>
    </location>
</feature>
<comment type="catalytic activity">
    <reaction evidence="1 15">
        <text>alpha-D-galactose 1-phosphate + UDP-alpha-D-glucose = alpha-D-glucose 1-phosphate + UDP-alpha-D-galactose</text>
        <dbReference type="Rhea" id="RHEA:13989"/>
        <dbReference type="ChEBI" id="CHEBI:58336"/>
        <dbReference type="ChEBI" id="CHEBI:58601"/>
        <dbReference type="ChEBI" id="CHEBI:58885"/>
        <dbReference type="ChEBI" id="CHEBI:66914"/>
        <dbReference type="EC" id="2.7.7.12"/>
    </reaction>
</comment>
<evidence type="ECO:0000256" key="6">
    <source>
        <dbReference type="ARBA" id="ARBA00022679"/>
    </source>
</evidence>
<dbReference type="STRING" id="1334022.SAMN04487907_103257"/>
<dbReference type="OrthoDB" id="9769064at2"/>
<dbReference type="AlphaFoldDB" id="A0A1I1I1C2"/>
<keyword evidence="8 14" id="KW-0479">Metal-binding</keyword>
<reference evidence="19" key="1">
    <citation type="submission" date="2016-10" db="EMBL/GenBank/DDBJ databases">
        <authorList>
            <person name="Varghese N."/>
            <person name="Submissions S."/>
        </authorList>
    </citation>
    <scope>NUCLEOTIDE SEQUENCE [LARGE SCALE GENOMIC DNA]</scope>
    <source>
        <strain evidence="19">DSM 24499</strain>
    </source>
</reference>
<comment type="similarity">
    <text evidence="3 15">Belongs to the galactose-1-phosphate uridylyltransferase type 1 family.</text>
</comment>
<evidence type="ECO:0000256" key="7">
    <source>
        <dbReference type="ARBA" id="ARBA00022695"/>
    </source>
</evidence>
<dbReference type="GO" id="GO:0008270">
    <property type="term" value="F:zinc ion binding"/>
    <property type="evidence" value="ECO:0007669"/>
    <property type="project" value="InterPro"/>
</dbReference>